<dbReference type="Proteomes" id="UP000249082">
    <property type="component" value="Unassembled WGS sequence"/>
</dbReference>
<keyword evidence="8 11" id="KW-1133">Transmembrane helix</keyword>
<accession>A0A2W5NLP8</accession>
<keyword evidence="7 11" id="KW-0630">Potassium</keyword>
<evidence type="ECO:0000313" key="13">
    <source>
        <dbReference type="Proteomes" id="UP000249082"/>
    </source>
</evidence>
<dbReference type="Pfam" id="PF02669">
    <property type="entry name" value="KdpC"/>
    <property type="match status" value="1"/>
</dbReference>
<dbReference type="EMBL" id="QFPX01000009">
    <property type="protein sequence ID" value="PZQ54381.1"/>
    <property type="molecule type" value="Genomic_DNA"/>
</dbReference>
<dbReference type="PANTHER" id="PTHR30042">
    <property type="entry name" value="POTASSIUM-TRANSPORTING ATPASE C CHAIN"/>
    <property type="match status" value="1"/>
</dbReference>
<evidence type="ECO:0000256" key="7">
    <source>
        <dbReference type="ARBA" id="ARBA00022958"/>
    </source>
</evidence>
<evidence type="ECO:0000313" key="12">
    <source>
        <dbReference type="EMBL" id="PZQ54381.1"/>
    </source>
</evidence>
<dbReference type="GO" id="GO:0005886">
    <property type="term" value="C:plasma membrane"/>
    <property type="evidence" value="ECO:0007669"/>
    <property type="project" value="UniProtKB-SubCell"/>
</dbReference>
<evidence type="ECO:0000256" key="2">
    <source>
        <dbReference type="ARBA" id="ARBA00022475"/>
    </source>
</evidence>
<keyword evidence="2 11" id="KW-1003">Cell membrane</keyword>
<dbReference type="GO" id="GO:0008556">
    <property type="term" value="F:P-type potassium transmembrane transporter activity"/>
    <property type="evidence" value="ECO:0007669"/>
    <property type="project" value="InterPro"/>
</dbReference>
<evidence type="ECO:0000256" key="4">
    <source>
        <dbReference type="ARBA" id="ARBA00022692"/>
    </source>
</evidence>
<dbReference type="NCBIfam" id="NF001454">
    <property type="entry name" value="PRK00315.1"/>
    <property type="match status" value="1"/>
</dbReference>
<keyword evidence="6 11" id="KW-0067">ATP-binding</keyword>
<dbReference type="PIRSF" id="PIRSF001296">
    <property type="entry name" value="K_ATPase_KdpC"/>
    <property type="match status" value="1"/>
</dbReference>
<reference evidence="12 13" key="1">
    <citation type="submission" date="2017-08" db="EMBL/GenBank/DDBJ databases">
        <title>Infants hospitalized years apart are colonized by the same room-sourced microbial strains.</title>
        <authorList>
            <person name="Brooks B."/>
            <person name="Olm M.R."/>
            <person name="Firek B.A."/>
            <person name="Baker R."/>
            <person name="Thomas B.C."/>
            <person name="Morowitz M.J."/>
            <person name="Banfield J.F."/>
        </authorList>
    </citation>
    <scope>NUCLEOTIDE SEQUENCE [LARGE SCALE GENOMIC DNA]</scope>
    <source>
        <strain evidence="12">S2_005_002_R2_33</strain>
    </source>
</reference>
<evidence type="ECO:0000256" key="1">
    <source>
        <dbReference type="ARBA" id="ARBA00022448"/>
    </source>
</evidence>
<evidence type="ECO:0000256" key="9">
    <source>
        <dbReference type="ARBA" id="ARBA00023065"/>
    </source>
</evidence>
<evidence type="ECO:0000256" key="5">
    <source>
        <dbReference type="ARBA" id="ARBA00022741"/>
    </source>
</evidence>
<keyword evidence="10 11" id="KW-0472">Membrane</keyword>
<dbReference type="InterPro" id="IPR003820">
    <property type="entry name" value="KdpC"/>
</dbReference>
<keyword evidence="1 11" id="KW-0813">Transport</keyword>
<protein>
    <recommendedName>
        <fullName evidence="11">Potassium-transporting ATPase KdpC subunit</fullName>
    </recommendedName>
    <alternativeName>
        <fullName evidence="11">ATP phosphohydrolase [potassium-transporting] C chain</fullName>
    </alternativeName>
    <alternativeName>
        <fullName evidence="11">Potassium-binding and translocating subunit C</fullName>
    </alternativeName>
    <alternativeName>
        <fullName evidence="11">Potassium-translocating ATPase C chain</fullName>
    </alternativeName>
</protein>
<proteinExistence type="inferred from homology"/>
<evidence type="ECO:0000256" key="10">
    <source>
        <dbReference type="ARBA" id="ARBA00023136"/>
    </source>
</evidence>
<gene>
    <name evidence="11" type="primary">kdpC</name>
    <name evidence="12" type="ORF">DI555_13235</name>
</gene>
<sequence>MNNDITSSLRPAIVMTGLFAALLGVAYPLAMTGIGQALFPSQANGSLVTENGKVIGSTVIGQAFTSQRYFNTRPSAAGDGYSGLASSGSNLGPASQVLHDRVKEQVTAMKAAEPGKAVPADLVTTSGSGLDPDITPEAAYYQVDRVARVRNIDAAAVRRLVDESVETPLLGFIGEPHVNVFELNRRLDGLGAKQVP</sequence>
<evidence type="ECO:0000256" key="8">
    <source>
        <dbReference type="ARBA" id="ARBA00022989"/>
    </source>
</evidence>
<dbReference type="PANTHER" id="PTHR30042:SF2">
    <property type="entry name" value="POTASSIUM-TRANSPORTING ATPASE KDPC SUBUNIT"/>
    <property type="match status" value="1"/>
</dbReference>
<dbReference type="AlphaFoldDB" id="A0A2W5NLP8"/>
<comment type="subunit">
    <text evidence="11">The system is composed of three essential subunits: KdpA, KdpB and KdpC.</text>
</comment>
<comment type="similarity">
    <text evidence="11">Belongs to the KdpC family.</text>
</comment>
<evidence type="ECO:0000256" key="3">
    <source>
        <dbReference type="ARBA" id="ARBA00022538"/>
    </source>
</evidence>
<keyword evidence="4 11" id="KW-0812">Transmembrane</keyword>
<feature type="transmembrane region" description="Helical" evidence="11">
    <location>
        <begin position="12"/>
        <end position="30"/>
    </location>
</feature>
<name>A0A2W5NLP8_9SPHN</name>
<dbReference type="GO" id="GO:0005524">
    <property type="term" value="F:ATP binding"/>
    <property type="evidence" value="ECO:0007669"/>
    <property type="project" value="UniProtKB-UniRule"/>
</dbReference>
<evidence type="ECO:0000256" key="6">
    <source>
        <dbReference type="ARBA" id="ARBA00022840"/>
    </source>
</evidence>
<comment type="subcellular location">
    <subcellularLocation>
        <location evidence="11">Cell membrane</location>
        <topology evidence="11">Single-pass membrane protein</topology>
    </subcellularLocation>
</comment>
<dbReference type="NCBIfam" id="TIGR00681">
    <property type="entry name" value="kdpC"/>
    <property type="match status" value="1"/>
</dbReference>
<keyword evidence="3 11" id="KW-0633">Potassium transport</keyword>
<keyword evidence="5 11" id="KW-0547">Nucleotide-binding</keyword>
<organism evidence="12 13">
    <name type="scientific">Novosphingobium pentaromativorans</name>
    <dbReference type="NCBI Taxonomy" id="205844"/>
    <lineage>
        <taxon>Bacteria</taxon>
        <taxon>Pseudomonadati</taxon>
        <taxon>Pseudomonadota</taxon>
        <taxon>Alphaproteobacteria</taxon>
        <taxon>Sphingomonadales</taxon>
        <taxon>Sphingomonadaceae</taxon>
        <taxon>Novosphingobium</taxon>
    </lineage>
</organism>
<dbReference type="HAMAP" id="MF_00276">
    <property type="entry name" value="KdpC"/>
    <property type="match status" value="1"/>
</dbReference>
<comment type="caution">
    <text evidence="12">The sequence shown here is derived from an EMBL/GenBank/DDBJ whole genome shotgun (WGS) entry which is preliminary data.</text>
</comment>
<comment type="function">
    <text evidence="11">Part of the high-affinity ATP-driven potassium transport (or Kdp) system, which catalyzes the hydrolysis of ATP coupled with the electrogenic transport of potassium into the cytoplasm. This subunit acts as a catalytic chaperone that increases the ATP-binding affinity of the ATP-hydrolyzing subunit KdpB by the formation of a transient KdpB/KdpC/ATP ternary complex.</text>
</comment>
<evidence type="ECO:0000256" key="11">
    <source>
        <dbReference type="HAMAP-Rule" id="MF_00276"/>
    </source>
</evidence>
<keyword evidence="9 11" id="KW-0406">Ion transport</keyword>